<dbReference type="SUPFAM" id="SSF82171">
    <property type="entry name" value="DPP6 N-terminal domain-like"/>
    <property type="match status" value="1"/>
</dbReference>
<evidence type="ECO:0000313" key="1">
    <source>
        <dbReference type="EMBL" id="MFC3031169.1"/>
    </source>
</evidence>
<proteinExistence type="predicted"/>
<reference evidence="2" key="1">
    <citation type="journal article" date="2019" name="Int. J. Syst. Evol. Microbiol.">
        <title>The Global Catalogue of Microorganisms (GCM) 10K type strain sequencing project: providing services to taxonomists for standard genome sequencing and annotation.</title>
        <authorList>
            <consortium name="The Broad Institute Genomics Platform"/>
            <consortium name="The Broad Institute Genome Sequencing Center for Infectious Disease"/>
            <person name="Wu L."/>
            <person name="Ma J."/>
        </authorList>
    </citation>
    <scope>NUCLEOTIDE SEQUENCE [LARGE SCALE GENOMIC DNA]</scope>
    <source>
        <strain evidence="2">KCTC 42730</strain>
    </source>
</reference>
<dbReference type="EMBL" id="JBHRSD010000002">
    <property type="protein sequence ID" value="MFC3031169.1"/>
    <property type="molecule type" value="Genomic_DNA"/>
</dbReference>
<evidence type="ECO:0000313" key="2">
    <source>
        <dbReference type="Proteomes" id="UP001595453"/>
    </source>
</evidence>
<dbReference type="Proteomes" id="UP001595453">
    <property type="component" value="Unassembled WGS sequence"/>
</dbReference>
<organism evidence="1 2">
    <name type="scientific">Pseudoalteromonas fenneropenaei</name>
    <dbReference type="NCBI Taxonomy" id="1737459"/>
    <lineage>
        <taxon>Bacteria</taxon>
        <taxon>Pseudomonadati</taxon>
        <taxon>Pseudomonadota</taxon>
        <taxon>Gammaproteobacteria</taxon>
        <taxon>Alteromonadales</taxon>
        <taxon>Pseudoalteromonadaceae</taxon>
        <taxon>Pseudoalteromonas</taxon>
    </lineage>
</organism>
<sequence>MNRFCISIFLLLSTISWSGNSYGKGVTLAPESPYFGEEPPGLIPKLFAPKIVSPEGRFDHGSFTPDMKEFYFTRRPGKSKKREFFVIRYENNRWSQESETDIQWPQFSADGTVMYVGKEYRERTETGWSEPKSPGAFINNMAHGRSVSSNGTYYFTAYKKEDEPGNGAIHYSRLIGGEYESPIKMSAGINSGKYIGGSVISPDESYLIWYMEREDGHGESDMYVSFKQKDGSWSAAINMGSIINTEMQESAPQLTHDGKYLFFTRGEWKVEEDGTHTYIGKRYWVDTQVIENLRPKL</sequence>
<name>A0ABV7CF11_9GAMM</name>
<comment type="caution">
    <text evidence="1">The sequence shown here is derived from an EMBL/GenBank/DDBJ whole genome shotgun (WGS) entry which is preliminary data.</text>
</comment>
<keyword evidence="2" id="KW-1185">Reference proteome</keyword>
<accession>A0ABV7CF11</accession>
<dbReference type="RefSeq" id="WP_377120143.1">
    <property type="nucleotide sequence ID" value="NZ_JBHRSD010000002.1"/>
</dbReference>
<protein>
    <submittedName>
        <fullName evidence="1">Uncharacterized protein</fullName>
    </submittedName>
</protein>
<gene>
    <name evidence="1" type="ORF">ACFOEE_01345</name>
</gene>